<comment type="caution">
    <text evidence="3">The sequence shown here is derived from an EMBL/GenBank/DDBJ whole genome shotgun (WGS) entry which is preliminary data.</text>
</comment>
<gene>
    <name evidence="3" type="ORF">ACFO60_22515</name>
</gene>
<keyword evidence="1" id="KW-0418">Kinase</keyword>
<dbReference type="CDD" id="cd16936">
    <property type="entry name" value="HATPase_RsbW-like"/>
    <property type="match status" value="1"/>
</dbReference>
<keyword evidence="4" id="KW-1185">Reference proteome</keyword>
<evidence type="ECO:0000313" key="3">
    <source>
        <dbReference type="EMBL" id="MFC4533553.1"/>
    </source>
</evidence>
<dbReference type="RefSeq" id="WP_380843124.1">
    <property type="nucleotide sequence ID" value="NZ_JBHSFP010000016.1"/>
</dbReference>
<dbReference type="Gene3D" id="3.30.565.10">
    <property type="entry name" value="Histidine kinase-like ATPase, C-terminal domain"/>
    <property type="match status" value="1"/>
</dbReference>
<keyword evidence="3" id="KW-0547">Nucleotide-binding</keyword>
<reference evidence="4" key="1">
    <citation type="journal article" date="2019" name="Int. J. Syst. Evol. Microbiol.">
        <title>The Global Catalogue of Microorganisms (GCM) 10K type strain sequencing project: providing services to taxonomists for standard genome sequencing and annotation.</title>
        <authorList>
            <consortium name="The Broad Institute Genomics Platform"/>
            <consortium name="The Broad Institute Genome Sequencing Center for Infectious Disease"/>
            <person name="Wu L."/>
            <person name="Ma J."/>
        </authorList>
    </citation>
    <scope>NUCLEOTIDE SEQUENCE [LARGE SCALE GENOMIC DNA]</scope>
    <source>
        <strain evidence="4">CGMCC 4.7132</strain>
    </source>
</reference>
<name>A0ABV9CKP7_9ACTN</name>
<evidence type="ECO:0000259" key="2">
    <source>
        <dbReference type="Pfam" id="PF13581"/>
    </source>
</evidence>
<organism evidence="3 4">
    <name type="scientific">Sphaerisporangium dianthi</name>
    <dbReference type="NCBI Taxonomy" id="1436120"/>
    <lineage>
        <taxon>Bacteria</taxon>
        <taxon>Bacillati</taxon>
        <taxon>Actinomycetota</taxon>
        <taxon>Actinomycetes</taxon>
        <taxon>Streptosporangiales</taxon>
        <taxon>Streptosporangiaceae</taxon>
        <taxon>Sphaerisporangium</taxon>
    </lineage>
</organism>
<sequence>MAAEDVLGSLWSLDLVGTEASVPVARAFVRATLGGEHPALDDVTLLASELATNAVVHSDSRHGGFISITLAQRDQTVRLTVRDAGADTRPVVSDDLSGEGGRGLFLVRRLSQCWGVDEEAGGRAVWCEVKF</sequence>
<dbReference type="InterPro" id="IPR036890">
    <property type="entry name" value="HATPase_C_sf"/>
</dbReference>
<feature type="domain" description="Histidine kinase/HSP90-like ATPase" evidence="2">
    <location>
        <begin position="19"/>
        <end position="126"/>
    </location>
</feature>
<proteinExistence type="predicted"/>
<dbReference type="SUPFAM" id="SSF55874">
    <property type="entry name" value="ATPase domain of HSP90 chaperone/DNA topoisomerase II/histidine kinase"/>
    <property type="match status" value="1"/>
</dbReference>
<evidence type="ECO:0000256" key="1">
    <source>
        <dbReference type="ARBA" id="ARBA00022527"/>
    </source>
</evidence>
<dbReference type="Pfam" id="PF13581">
    <property type="entry name" value="HATPase_c_2"/>
    <property type="match status" value="1"/>
</dbReference>
<dbReference type="Proteomes" id="UP001596004">
    <property type="component" value="Unassembled WGS sequence"/>
</dbReference>
<dbReference type="PANTHER" id="PTHR35526:SF3">
    <property type="entry name" value="ANTI-SIGMA-F FACTOR RSBW"/>
    <property type="match status" value="1"/>
</dbReference>
<dbReference type="GO" id="GO:0005524">
    <property type="term" value="F:ATP binding"/>
    <property type="evidence" value="ECO:0007669"/>
    <property type="project" value="UniProtKB-KW"/>
</dbReference>
<dbReference type="InterPro" id="IPR003594">
    <property type="entry name" value="HATPase_dom"/>
</dbReference>
<keyword evidence="3" id="KW-0067">ATP-binding</keyword>
<dbReference type="EMBL" id="JBHSFP010000016">
    <property type="protein sequence ID" value="MFC4533553.1"/>
    <property type="molecule type" value="Genomic_DNA"/>
</dbReference>
<evidence type="ECO:0000313" key="4">
    <source>
        <dbReference type="Proteomes" id="UP001596004"/>
    </source>
</evidence>
<dbReference type="InterPro" id="IPR050267">
    <property type="entry name" value="Anti-sigma-factor_SerPK"/>
</dbReference>
<accession>A0ABV9CKP7</accession>
<keyword evidence="1" id="KW-0723">Serine/threonine-protein kinase</keyword>
<protein>
    <submittedName>
        <fullName evidence="3">ATP-binding protein</fullName>
    </submittedName>
</protein>
<dbReference type="PANTHER" id="PTHR35526">
    <property type="entry name" value="ANTI-SIGMA-F FACTOR RSBW-RELATED"/>
    <property type="match status" value="1"/>
</dbReference>
<keyword evidence="1" id="KW-0808">Transferase</keyword>